<dbReference type="SMART" id="SM00448">
    <property type="entry name" value="REC"/>
    <property type="match status" value="1"/>
</dbReference>
<dbReference type="CDD" id="cd00130">
    <property type="entry name" value="PAS"/>
    <property type="match status" value="3"/>
</dbReference>
<evidence type="ECO:0000259" key="9">
    <source>
        <dbReference type="PROSITE" id="PS50110"/>
    </source>
</evidence>
<dbReference type="PROSITE" id="PS50113">
    <property type="entry name" value="PAC"/>
    <property type="match status" value="2"/>
</dbReference>
<dbReference type="SUPFAM" id="SSF55874">
    <property type="entry name" value="ATPase domain of HSP90 chaperone/DNA topoisomerase II/histidine kinase"/>
    <property type="match status" value="1"/>
</dbReference>
<keyword evidence="4" id="KW-0808">Transferase</keyword>
<accession>A0AAV3T2I2</accession>
<feature type="modified residue" description="4-aspartylphosphate" evidence="7">
    <location>
        <position position="73"/>
    </location>
</feature>
<dbReference type="GO" id="GO:0000155">
    <property type="term" value="F:phosphorelay sensor kinase activity"/>
    <property type="evidence" value="ECO:0007669"/>
    <property type="project" value="InterPro"/>
</dbReference>
<name>A0AAV3T2I2_9EURY</name>
<dbReference type="InterPro" id="IPR035965">
    <property type="entry name" value="PAS-like_dom_sf"/>
</dbReference>
<gene>
    <name evidence="12" type="ORF">GCM10009019_21660</name>
</gene>
<dbReference type="Pfam" id="PF00512">
    <property type="entry name" value="HisKA"/>
    <property type="match status" value="1"/>
</dbReference>
<evidence type="ECO:0000313" key="12">
    <source>
        <dbReference type="EMBL" id="GAA0657219.1"/>
    </source>
</evidence>
<dbReference type="RefSeq" id="WP_227259742.1">
    <property type="nucleotide sequence ID" value="NZ_BAAADU010000002.1"/>
</dbReference>
<evidence type="ECO:0000256" key="3">
    <source>
        <dbReference type="ARBA" id="ARBA00022553"/>
    </source>
</evidence>
<keyword evidence="5" id="KW-0418">Kinase</keyword>
<dbReference type="InterPro" id="IPR050351">
    <property type="entry name" value="BphY/WalK/GraS-like"/>
</dbReference>
<dbReference type="PROSITE" id="PS50110">
    <property type="entry name" value="RESPONSE_REGULATORY"/>
    <property type="match status" value="1"/>
</dbReference>
<protein>
    <recommendedName>
        <fullName evidence="2">histidine kinase</fullName>
        <ecNumber evidence="2">2.7.13.3</ecNumber>
    </recommendedName>
</protein>
<feature type="domain" description="PAC" evidence="11">
    <location>
        <begin position="465"/>
        <end position="515"/>
    </location>
</feature>
<dbReference type="Pfam" id="PF02518">
    <property type="entry name" value="HATPase_c"/>
    <property type="match status" value="1"/>
</dbReference>
<dbReference type="InterPro" id="IPR004358">
    <property type="entry name" value="Sig_transdc_His_kin-like_C"/>
</dbReference>
<dbReference type="InterPro" id="IPR036890">
    <property type="entry name" value="HATPase_C_sf"/>
</dbReference>
<dbReference type="SUPFAM" id="SSF52172">
    <property type="entry name" value="CheY-like"/>
    <property type="match status" value="1"/>
</dbReference>
<evidence type="ECO:0000256" key="5">
    <source>
        <dbReference type="ARBA" id="ARBA00022777"/>
    </source>
</evidence>
<dbReference type="InterPro" id="IPR013656">
    <property type="entry name" value="PAS_4"/>
</dbReference>
<dbReference type="Gene3D" id="1.10.287.130">
    <property type="match status" value="1"/>
</dbReference>
<comment type="catalytic activity">
    <reaction evidence="1">
        <text>ATP + protein L-histidine = ADP + protein N-phospho-L-histidine.</text>
        <dbReference type="EC" id="2.7.13.3"/>
    </reaction>
</comment>
<feature type="domain" description="PAS" evidence="10">
    <location>
        <begin position="146"/>
        <end position="220"/>
    </location>
</feature>
<dbReference type="InterPro" id="IPR036097">
    <property type="entry name" value="HisK_dim/P_sf"/>
</dbReference>
<dbReference type="SMART" id="SM00388">
    <property type="entry name" value="HisKA"/>
    <property type="match status" value="1"/>
</dbReference>
<dbReference type="InterPro" id="IPR000014">
    <property type="entry name" value="PAS"/>
</dbReference>
<feature type="domain" description="PAC" evidence="11">
    <location>
        <begin position="340"/>
        <end position="392"/>
    </location>
</feature>
<dbReference type="Gene3D" id="3.30.565.10">
    <property type="entry name" value="Histidine kinase-like ATPase, C-terminal domain"/>
    <property type="match status" value="1"/>
</dbReference>
<dbReference type="PROSITE" id="PS50112">
    <property type="entry name" value="PAS"/>
    <property type="match status" value="3"/>
</dbReference>
<dbReference type="Gene3D" id="3.30.450.20">
    <property type="entry name" value="PAS domain"/>
    <property type="match status" value="3"/>
</dbReference>
<dbReference type="GeneID" id="68573153"/>
<dbReference type="InterPro" id="IPR003594">
    <property type="entry name" value="HATPase_dom"/>
</dbReference>
<feature type="domain" description="Histidine kinase" evidence="8">
    <location>
        <begin position="526"/>
        <end position="719"/>
    </location>
</feature>
<dbReference type="InterPro" id="IPR003661">
    <property type="entry name" value="HisK_dim/P_dom"/>
</dbReference>
<dbReference type="InterPro" id="IPR001610">
    <property type="entry name" value="PAC"/>
</dbReference>
<dbReference type="Proteomes" id="UP001500194">
    <property type="component" value="Unassembled WGS sequence"/>
</dbReference>
<feature type="domain" description="Response regulatory" evidence="9">
    <location>
        <begin position="20"/>
        <end position="138"/>
    </location>
</feature>
<evidence type="ECO:0000256" key="4">
    <source>
        <dbReference type="ARBA" id="ARBA00022679"/>
    </source>
</evidence>
<evidence type="ECO:0000256" key="2">
    <source>
        <dbReference type="ARBA" id="ARBA00012438"/>
    </source>
</evidence>
<dbReference type="GO" id="GO:0007234">
    <property type="term" value="P:osmosensory signaling via phosphorelay pathway"/>
    <property type="evidence" value="ECO:0007669"/>
    <property type="project" value="TreeGrafter"/>
</dbReference>
<feature type="domain" description="PAS" evidence="10">
    <location>
        <begin position="264"/>
        <end position="337"/>
    </location>
</feature>
<dbReference type="GO" id="GO:0016020">
    <property type="term" value="C:membrane"/>
    <property type="evidence" value="ECO:0007669"/>
    <property type="project" value="UniProtKB-SubCell"/>
</dbReference>
<dbReference type="Gene3D" id="3.40.50.2300">
    <property type="match status" value="1"/>
</dbReference>
<dbReference type="Pfam" id="PF00072">
    <property type="entry name" value="Response_reg"/>
    <property type="match status" value="1"/>
</dbReference>
<dbReference type="SUPFAM" id="SSF55785">
    <property type="entry name" value="PYP-like sensor domain (PAS domain)"/>
    <property type="match status" value="3"/>
</dbReference>
<dbReference type="PANTHER" id="PTHR42878">
    <property type="entry name" value="TWO-COMPONENT HISTIDINE KINASE"/>
    <property type="match status" value="1"/>
</dbReference>
<dbReference type="EC" id="2.7.13.3" evidence="2"/>
<dbReference type="PANTHER" id="PTHR42878:SF15">
    <property type="entry name" value="BACTERIOPHYTOCHROME"/>
    <property type="match status" value="1"/>
</dbReference>
<organism evidence="12 13">
    <name type="scientific">Salarchaeum japonicum</name>
    <dbReference type="NCBI Taxonomy" id="555573"/>
    <lineage>
        <taxon>Archaea</taxon>
        <taxon>Methanobacteriati</taxon>
        <taxon>Methanobacteriota</taxon>
        <taxon>Stenosarchaea group</taxon>
        <taxon>Halobacteria</taxon>
        <taxon>Halobacteriales</taxon>
        <taxon>Halobacteriaceae</taxon>
    </lineage>
</organism>
<dbReference type="PRINTS" id="PR00344">
    <property type="entry name" value="BCTRLSENSOR"/>
</dbReference>
<evidence type="ECO:0000313" key="13">
    <source>
        <dbReference type="Proteomes" id="UP001500194"/>
    </source>
</evidence>
<dbReference type="Pfam" id="PF13426">
    <property type="entry name" value="PAS_9"/>
    <property type="match status" value="2"/>
</dbReference>
<dbReference type="InterPro" id="IPR001789">
    <property type="entry name" value="Sig_transdc_resp-reg_receiver"/>
</dbReference>
<dbReference type="GO" id="GO:0000156">
    <property type="term" value="F:phosphorelay response regulator activity"/>
    <property type="evidence" value="ECO:0007669"/>
    <property type="project" value="TreeGrafter"/>
</dbReference>
<dbReference type="EMBL" id="BAAADU010000002">
    <property type="protein sequence ID" value="GAA0657219.1"/>
    <property type="molecule type" value="Genomic_DNA"/>
</dbReference>
<keyword evidence="6" id="KW-0472">Membrane</keyword>
<evidence type="ECO:0000259" key="8">
    <source>
        <dbReference type="PROSITE" id="PS50109"/>
    </source>
</evidence>
<evidence type="ECO:0000259" key="10">
    <source>
        <dbReference type="PROSITE" id="PS50112"/>
    </source>
</evidence>
<dbReference type="SMART" id="SM00086">
    <property type="entry name" value="PAC"/>
    <property type="match status" value="2"/>
</dbReference>
<dbReference type="InterPro" id="IPR011006">
    <property type="entry name" value="CheY-like_superfamily"/>
</dbReference>
<reference evidence="12 13" key="1">
    <citation type="journal article" date="2019" name="Int. J. Syst. Evol. Microbiol.">
        <title>The Global Catalogue of Microorganisms (GCM) 10K type strain sequencing project: providing services to taxonomists for standard genome sequencing and annotation.</title>
        <authorList>
            <consortium name="The Broad Institute Genomics Platform"/>
            <consortium name="The Broad Institute Genome Sequencing Center for Infectious Disease"/>
            <person name="Wu L."/>
            <person name="Ma J."/>
        </authorList>
    </citation>
    <scope>NUCLEOTIDE SEQUENCE [LARGE SCALE GENOMIC DNA]</scope>
    <source>
        <strain evidence="12 13">JCM 16327</strain>
    </source>
</reference>
<evidence type="ECO:0000256" key="7">
    <source>
        <dbReference type="PROSITE-ProRule" id="PRU00169"/>
    </source>
</evidence>
<dbReference type="CDD" id="cd00082">
    <property type="entry name" value="HisKA"/>
    <property type="match status" value="1"/>
</dbReference>
<dbReference type="SUPFAM" id="SSF47384">
    <property type="entry name" value="Homodimeric domain of signal transducing histidine kinase"/>
    <property type="match status" value="1"/>
</dbReference>
<keyword evidence="3 7" id="KW-0597">Phosphoprotein</keyword>
<dbReference type="Pfam" id="PF08448">
    <property type="entry name" value="PAS_4"/>
    <property type="match status" value="1"/>
</dbReference>
<keyword evidence="13" id="KW-1185">Reference proteome</keyword>
<feature type="domain" description="PAS" evidence="10">
    <location>
        <begin position="393"/>
        <end position="439"/>
    </location>
</feature>
<dbReference type="InterPro" id="IPR005467">
    <property type="entry name" value="His_kinase_dom"/>
</dbReference>
<evidence type="ECO:0000259" key="11">
    <source>
        <dbReference type="PROSITE" id="PS50113"/>
    </source>
</evidence>
<sequence length="720" mass="80214">MTDRDALPESSALPRAQTIDILHIDDDAGFCELVAAFLEREREHFTVHSATEPRAALERLADGELSVDCIVSDYDMPDLDGLTLLKRVRDTHPELPFILFTGKGSEEIASEAITAGVTDYLQKAGGTEQYSVLANRIQNAVDGVRAERYLNRGLEAIETARDGIAILDETGAIEYVNSAWADILGYDRDELLGTHWEAFYREEDIQQVYDVLLPEARQGRWRGTTSFVRKNGDEITAEHTLSYTDDGSLICTLSPLPSKTDAGNASLKERAMDEAPLGILLTDPHQDDNPVVYANEAFTGLTGYERAEVLGRNCRFLQGEDTADEPVAALREAVENREATTVELRNYRADGTAFWNRVRIAPLFDDAGDLELFVGFQDDVTEQKQYERQLQTQTARLEALFEHSPDMFAVHDINGVIRDVNQRFCDELGYSEDELLGRTVWNLDQSADRDRATAFWKSMTPNTPRRFEGELERRDGTTLPVEVHLIRLNLEGKDRFVAMDRDISEQKRRERELVQHNERLERFTSVVSHDLRNPLQVADGHVELLRDECESEHIEKISDALGRMDALIDDLLALARAGEDAMETEPVSLAAMARACWEAISAPDASLSVETARTVEADRDQLQQLLTNLLQNAVDHGGADVSVTVGETEAGFYVADDGRGFPDAAQSRLFEAGYTTADAGTGFGLSIVAEVVDRHDWEITATNGADGGARFEIRTDDPPR</sequence>
<comment type="caution">
    <text evidence="12">The sequence shown here is derived from an EMBL/GenBank/DDBJ whole genome shotgun (WGS) entry which is preliminary data.</text>
</comment>
<dbReference type="InterPro" id="IPR000700">
    <property type="entry name" value="PAS-assoc_C"/>
</dbReference>
<evidence type="ECO:0000256" key="6">
    <source>
        <dbReference type="ARBA" id="ARBA00023136"/>
    </source>
</evidence>
<evidence type="ECO:0000256" key="1">
    <source>
        <dbReference type="ARBA" id="ARBA00000085"/>
    </source>
</evidence>
<dbReference type="CDD" id="cd00156">
    <property type="entry name" value="REC"/>
    <property type="match status" value="1"/>
</dbReference>
<proteinExistence type="predicted"/>
<dbReference type="SMART" id="SM00387">
    <property type="entry name" value="HATPase_c"/>
    <property type="match status" value="1"/>
</dbReference>
<dbReference type="AlphaFoldDB" id="A0AAV3T2I2"/>
<dbReference type="NCBIfam" id="TIGR00229">
    <property type="entry name" value="sensory_box"/>
    <property type="match status" value="3"/>
</dbReference>
<dbReference type="SMART" id="SM00091">
    <property type="entry name" value="PAS"/>
    <property type="match status" value="3"/>
</dbReference>
<dbReference type="PROSITE" id="PS50109">
    <property type="entry name" value="HIS_KIN"/>
    <property type="match status" value="1"/>
</dbReference>
<dbReference type="GO" id="GO:0030295">
    <property type="term" value="F:protein kinase activator activity"/>
    <property type="evidence" value="ECO:0007669"/>
    <property type="project" value="TreeGrafter"/>
</dbReference>